<evidence type="ECO:0000313" key="2">
    <source>
        <dbReference type="Proteomes" id="UP000179129"/>
    </source>
</evidence>
<reference evidence="1 2" key="1">
    <citation type="journal article" date="2016" name="Nat. Commun.">
        <title>Thousands of microbial genomes shed light on interconnected biogeochemical processes in an aquifer system.</title>
        <authorList>
            <person name="Anantharaman K."/>
            <person name="Brown C.T."/>
            <person name="Hug L.A."/>
            <person name="Sharon I."/>
            <person name="Castelle C.J."/>
            <person name="Probst A.J."/>
            <person name="Thomas B.C."/>
            <person name="Singh A."/>
            <person name="Wilkins M.J."/>
            <person name="Karaoz U."/>
            <person name="Brodie E.L."/>
            <person name="Williams K.H."/>
            <person name="Hubbard S.S."/>
            <person name="Banfield J.F."/>
        </authorList>
    </citation>
    <scope>NUCLEOTIDE SEQUENCE [LARGE SCALE GENOMIC DNA]</scope>
</reference>
<dbReference type="STRING" id="1817867.A3F83_11705"/>
<protein>
    <submittedName>
        <fullName evidence="1">Uncharacterized protein</fullName>
    </submittedName>
</protein>
<gene>
    <name evidence="1" type="ORF">A3F83_11705</name>
</gene>
<sequence>MTERPAEPFRDRWARLSVCEQMANIGSEVGRGLNWRNKGNEDQSRKAVIRALDLLDLSLDTVRPFSRLKEFARLREALVDYFFESNQFASSEKLWRSYFDHFNYFARRNR</sequence>
<comment type="caution">
    <text evidence="1">The sequence shown here is derived from an EMBL/GenBank/DDBJ whole genome shotgun (WGS) entry which is preliminary data.</text>
</comment>
<proteinExistence type="predicted"/>
<dbReference type="Proteomes" id="UP000179129">
    <property type="component" value="Unassembled WGS sequence"/>
</dbReference>
<organism evidence="1 2">
    <name type="scientific">Candidatus Glassbacteria bacterium RIFCSPLOWO2_12_FULL_58_11</name>
    <dbReference type="NCBI Taxonomy" id="1817867"/>
    <lineage>
        <taxon>Bacteria</taxon>
        <taxon>Candidatus Glassiibacteriota</taxon>
    </lineage>
</organism>
<accession>A0A1F5Z299</accession>
<dbReference type="AlphaFoldDB" id="A0A1F5Z299"/>
<evidence type="ECO:0000313" key="1">
    <source>
        <dbReference type="EMBL" id="OGG06568.1"/>
    </source>
</evidence>
<dbReference type="EMBL" id="MFIX01000022">
    <property type="protein sequence ID" value="OGG06568.1"/>
    <property type="molecule type" value="Genomic_DNA"/>
</dbReference>
<name>A0A1F5Z299_9BACT</name>